<comment type="caution">
    <text evidence="17">The sequence shown here is derived from an EMBL/GenBank/DDBJ whole genome shotgun (WGS) entry which is preliminary data.</text>
</comment>
<keyword evidence="8 13" id="KW-0862">Zinc</keyword>
<dbReference type="RefSeq" id="WP_062193596.1">
    <property type="nucleotide sequence ID" value="NZ_DF967965.1"/>
</dbReference>
<evidence type="ECO:0000256" key="12">
    <source>
        <dbReference type="HAMAP-Rule" id="MF_00974"/>
    </source>
</evidence>
<dbReference type="InterPro" id="IPR013264">
    <property type="entry name" value="DNAG_N"/>
</dbReference>
<evidence type="ECO:0000256" key="1">
    <source>
        <dbReference type="ARBA" id="ARBA00022478"/>
    </source>
</evidence>
<evidence type="ECO:0000256" key="14">
    <source>
        <dbReference type="PIRSR" id="PIRSR002811-1"/>
    </source>
</evidence>
<proteinExistence type="inferred from homology"/>
<dbReference type="PROSITE" id="PS50880">
    <property type="entry name" value="TOPRIM"/>
    <property type="match status" value="1"/>
</dbReference>
<dbReference type="Proteomes" id="UP000264141">
    <property type="component" value="Unassembled WGS sequence"/>
</dbReference>
<dbReference type="OrthoDB" id="9803773at2"/>
<gene>
    <name evidence="12" type="primary">dnaG</name>
    <name evidence="17" type="ORF">DEQ80_12425</name>
</gene>
<dbReference type="Gene3D" id="3.90.580.10">
    <property type="entry name" value="Zinc finger, CHC2-type domain"/>
    <property type="match status" value="1"/>
</dbReference>
<organism evidence="17 18">
    <name type="scientific">Anaerolinea thermolimosa</name>
    <dbReference type="NCBI Taxonomy" id="229919"/>
    <lineage>
        <taxon>Bacteria</taxon>
        <taxon>Bacillati</taxon>
        <taxon>Chloroflexota</taxon>
        <taxon>Anaerolineae</taxon>
        <taxon>Anaerolineales</taxon>
        <taxon>Anaerolineaceae</taxon>
        <taxon>Anaerolinea</taxon>
    </lineage>
</organism>
<evidence type="ECO:0000256" key="5">
    <source>
        <dbReference type="ARBA" id="ARBA00022705"/>
    </source>
</evidence>
<dbReference type="GO" id="GO:0005737">
    <property type="term" value="C:cytoplasm"/>
    <property type="evidence" value="ECO:0007669"/>
    <property type="project" value="TreeGrafter"/>
</dbReference>
<keyword evidence="9" id="KW-0460">Magnesium</keyword>
<dbReference type="InterPro" id="IPR019475">
    <property type="entry name" value="DNA_primase_DnaB-bd"/>
</dbReference>
<comment type="similarity">
    <text evidence="12 13">Belongs to the DnaG primase family.</text>
</comment>
<evidence type="ECO:0000313" key="18">
    <source>
        <dbReference type="Proteomes" id="UP000264141"/>
    </source>
</evidence>
<evidence type="ECO:0000256" key="13">
    <source>
        <dbReference type="PIRNR" id="PIRNR002811"/>
    </source>
</evidence>
<dbReference type="InterPro" id="IPR050219">
    <property type="entry name" value="DnaG_primase"/>
</dbReference>
<dbReference type="GO" id="GO:0003899">
    <property type="term" value="F:DNA-directed RNA polymerase activity"/>
    <property type="evidence" value="ECO:0007669"/>
    <property type="project" value="UniProtKB-UniRule"/>
</dbReference>
<dbReference type="EC" id="2.7.7.101" evidence="12"/>
<evidence type="ECO:0000256" key="2">
    <source>
        <dbReference type="ARBA" id="ARBA00022515"/>
    </source>
</evidence>
<comment type="subunit">
    <text evidence="12">Monomer. Interacts with DnaB.</text>
</comment>
<dbReference type="GO" id="GO:0000428">
    <property type="term" value="C:DNA-directed RNA polymerase complex"/>
    <property type="evidence" value="ECO:0007669"/>
    <property type="project" value="UniProtKB-KW"/>
</dbReference>
<dbReference type="FunFam" id="3.40.1360.10:FF:000002">
    <property type="entry name" value="DNA primase"/>
    <property type="match status" value="1"/>
</dbReference>
<dbReference type="AlphaFoldDB" id="A0A3D1JJH2"/>
<dbReference type="Pfam" id="PF01807">
    <property type="entry name" value="Zn_ribbon_DnaG"/>
    <property type="match status" value="1"/>
</dbReference>
<evidence type="ECO:0000256" key="7">
    <source>
        <dbReference type="ARBA" id="ARBA00022771"/>
    </source>
</evidence>
<keyword evidence="6 13" id="KW-0479">Metal-binding</keyword>
<dbReference type="InterPro" id="IPR037068">
    <property type="entry name" value="DNA_primase_core_N_sf"/>
</dbReference>
<dbReference type="Gene3D" id="3.90.980.10">
    <property type="entry name" value="DNA primase, catalytic core, N-terminal domain"/>
    <property type="match status" value="1"/>
</dbReference>
<comment type="caution">
    <text evidence="12">Lacks conserved residue(s) required for the propagation of feature annotation.</text>
</comment>
<evidence type="ECO:0000256" key="15">
    <source>
        <dbReference type="SAM" id="MobiDB-lite"/>
    </source>
</evidence>
<keyword evidence="10 12" id="KW-0238">DNA-binding</keyword>
<dbReference type="Pfam" id="PF13662">
    <property type="entry name" value="Toprim_4"/>
    <property type="match status" value="1"/>
</dbReference>
<sequence>MSSIDEIKTRIDIVDLVSETVQLRRTGKNYTGFCPFHPNSRTPAFVVFPESGTWRCFGQCNEGGDIFRFVMKKEGWDFPQALQYLAERAGVRLEPLTPEREAEKEEHEKLRALLEEAVTFFRHHLLETQPGKAAWAYLQKRGLTPQTIEAFGLGYAPDSWDAACQHFLSRGYTQEELLQVGLVTERDSGGVYDRFRNRLMIPIRDASGKMCGFGARILDPQDQPKFLNTPQTVLFDKGRLLYGLDQARKAIRNADQVVIVEGYLDVIALHQAGFANTVSPMGTALTEDQLRLLKRFTRRIVLALDPDAAGQKATLRGLEVARQAMDVSSELVFDAHGLIRQEGRLQADLRVTTLPEGLDPDEIALRDPQEWAHIVETAKPIVLHVMETLAFGRDLNDPKVKSEIASRVLPLINDVASPVEREDYRQRLARLLRVDERALQASPPPSQRRVTRRRQPSPSSEQTPSVLSARLMPTRALEAHVLRLLLRFPESLYNLDRLLQEAGLNRFSSEDFEEADHQMLARQVLSSLEQDALDASHYLVESIPEELRETVQTYLEPFPGGEPTPQKAFEDLVHTLLRLRETRVRASLDQLRFMHSDPQEPSDFPTRLNEMTLQFTQTLQRIHRALRQPILP</sequence>
<dbReference type="SMART" id="SM00493">
    <property type="entry name" value="TOPRIM"/>
    <property type="match status" value="1"/>
</dbReference>
<evidence type="ECO:0000256" key="10">
    <source>
        <dbReference type="ARBA" id="ARBA00023125"/>
    </source>
</evidence>
<dbReference type="CDD" id="cd03364">
    <property type="entry name" value="TOPRIM_DnaG_primases"/>
    <property type="match status" value="1"/>
</dbReference>
<evidence type="ECO:0000256" key="8">
    <source>
        <dbReference type="ARBA" id="ARBA00022833"/>
    </source>
</evidence>
<keyword evidence="5 12" id="KW-0235">DNA replication</keyword>
<evidence type="ECO:0000259" key="16">
    <source>
        <dbReference type="PROSITE" id="PS50880"/>
    </source>
</evidence>
<dbReference type="GO" id="GO:0008270">
    <property type="term" value="F:zinc ion binding"/>
    <property type="evidence" value="ECO:0007669"/>
    <property type="project" value="UniProtKB-KW"/>
</dbReference>
<dbReference type="InterPro" id="IPR036977">
    <property type="entry name" value="DNA_primase_Znf_CHC2"/>
</dbReference>
<comment type="catalytic activity">
    <reaction evidence="12">
        <text>ssDNA + n NTP = ssDNA/pppN(pN)n-1 hybrid + (n-1) diphosphate.</text>
        <dbReference type="EC" id="2.7.7.101"/>
    </reaction>
</comment>
<name>A0A3D1JJH2_9CHLR</name>
<keyword evidence="7 14" id="KW-0863">Zinc-finger</keyword>
<dbReference type="PANTHER" id="PTHR30313">
    <property type="entry name" value="DNA PRIMASE"/>
    <property type="match status" value="1"/>
</dbReference>
<evidence type="ECO:0000256" key="11">
    <source>
        <dbReference type="ARBA" id="ARBA00023163"/>
    </source>
</evidence>
<keyword evidence="4 12" id="KW-0548">Nucleotidyltransferase</keyword>
<dbReference type="InterPro" id="IPR006171">
    <property type="entry name" value="TOPRIM_dom"/>
</dbReference>
<dbReference type="Pfam" id="PF10410">
    <property type="entry name" value="DnaB_bind"/>
    <property type="match status" value="1"/>
</dbReference>
<dbReference type="Pfam" id="PF08275">
    <property type="entry name" value="DNAG_N"/>
    <property type="match status" value="1"/>
</dbReference>
<dbReference type="GO" id="GO:1990077">
    <property type="term" value="C:primosome complex"/>
    <property type="evidence" value="ECO:0007669"/>
    <property type="project" value="UniProtKB-KW"/>
</dbReference>
<dbReference type="SMART" id="SM00400">
    <property type="entry name" value="ZnF_CHCC"/>
    <property type="match status" value="1"/>
</dbReference>
<dbReference type="PANTHER" id="PTHR30313:SF2">
    <property type="entry name" value="DNA PRIMASE"/>
    <property type="match status" value="1"/>
</dbReference>
<protein>
    <recommendedName>
        <fullName evidence="12 13">DNA primase</fullName>
        <ecNumber evidence="12">2.7.7.101</ecNumber>
    </recommendedName>
</protein>
<keyword evidence="11 12" id="KW-0804">Transcription</keyword>
<dbReference type="InterPro" id="IPR002694">
    <property type="entry name" value="Znf_CHC2"/>
</dbReference>
<evidence type="ECO:0000313" key="17">
    <source>
        <dbReference type="EMBL" id="HCE18653.1"/>
    </source>
</evidence>
<keyword evidence="2 12" id="KW-0639">Primosome</keyword>
<feature type="compositionally biased region" description="Polar residues" evidence="15">
    <location>
        <begin position="456"/>
        <end position="466"/>
    </location>
</feature>
<dbReference type="GO" id="GO:0003677">
    <property type="term" value="F:DNA binding"/>
    <property type="evidence" value="ECO:0007669"/>
    <property type="project" value="UniProtKB-KW"/>
</dbReference>
<dbReference type="InterPro" id="IPR034151">
    <property type="entry name" value="TOPRIM_DnaG_bac"/>
</dbReference>
<accession>A0A3D1JJH2</accession>
<dbReference type="EMBL" id="DPBP01000048">
    <property type="protein sequence ID" value="HCE18653.1"/>
    <property type="molecule type" value="Genomic_DNA"/>
</dbReference>
<evidence type="ECO:0000256" key="9">
    <source>
        <dbReference type="ARBA" id="ARBA00022842"/>
    </source>
</evidence>
<dbReference type="STRING" id="229919.GCA_001050195_02211"/>
<dbReference type="InterPro" id="IPR030846">
    <property type="entry name" value="DnaG_bac"/>
</dbReference>
<feature type="zinc finger region" description="CHC2-type" evidence="14">
    <location>
        <begin position="34"/>
        <end position="60"/>
    </location>
</feature>
<dbReference type="SUPFAM" id="SSF57783">
    <property type="entry name" value="Zinc beta-ribbon"/>
    <property type="match status" value="1"/>
</dbReference>
<dbReference type="FunFam" id="3.90.980.10:FF:000001">
    <property type="entry name" value="DNA primase"/>
    <property type="match status" value="1"/>
</dbReference>
<evidence type="ECO:0000256" key="4">
    <source>
        <dbReference type="ARBA" id="ARBA00022695"/>
    </source>
</evidence>
<comment type="cofactor">
    <cofactor evidence="13 14">
        <name>Zn(2+)</name>
        <dbReference type="ChEBI" id="CHEBI:29105"/>
    </cofactor>
    <text evidence="13 14">Binds 1 zinc ion per monomer.</text>
</comment>
<evidence type="ECO:0000256" key="3">
    <source>
        <dbReference type="ARBA" id="ARBA00022679"/>
    </source>
</evidence>
<dbReference type="SUPFAM" id="SSF56731">
    <property type="entry name" value="DNA primase core"/>
    <property type="match status" value="1"/>
</dbReference>
<dbReference type="PIRSF" id="PIRSF002811">
    <property type="entry name" value="DnaG"/>
    <property type="match status" value="1"/>
</dbReference>
<dbReference type="NCBIfam" id="TIGR01391">
    <property type="entry name" value="dnaG"/>
    <property type="match status" value="1"/>
</dbReference>
<feature type="region of interest" description="Disordered" evidence="15">
    <location>
        <begin position="439"/>
        <end position="468"/>
    </location>
</feature>
<dbReference type="Gene3D" id="3.40.1360.10">
    <property type="match status" value="1"/>
</dbReference>
<dbReference type="GO" id="GO:0006269">
    <property type="term" value="P:DNA replication, synthesis of primer"/>
    <property type="evidence" value="ECO:0007669"/>
    <property type="project" value="UniProtKB-UniRule"/>
</dbReference>
<reference evidence="17 18" key="1">
    <citation type="journal article" date="2018" name="Nat. Biotechnol.">
        <title>A standardized bacterial taxonomy based on genome phylogeny substantially revises the tree of life.</title>
        <authorList>
            <person name="Parks D.H."/>
            <person name="Chuvochina M."/>
            <person name="Waite D.W."/>
            <person name="Rinke C."/>
            <person name="Skarshewski A."/>
            <person name="Chaumeil P.A."/>
            <person name="Hugenholtz P."/>
        </authorList>
    </citation>
    <scope>NUCLEOTIDE SEQUENCE [LARGE SCALE GENOMIC DNA]</scope>
    <source>
        <strain evidence="17">UBA8781</strain>
    </source>
</reference>
<evidence type="ECO:0000256" key="6">
    <source>
        <dbReference type="ARBA" id="ARBA00022723"/>
    </source>
</evidence>
<keyword evidence="1 12" id="KW-0240">DNA-directed RNA polymerase</keyword>
<dbReference type="InterPro" id="IPR006295">
    <property type="entry name" value="DNA_primase_DnaG"/>
</dbReference>
<comment type="function">
    <text evidence="12 13">RNA polymerase that catalyzes the synthesis of short RNA molecules used as primers for DNA polymerase during DNA replication.</text>
</comment>
<keyword evidence="3 12" id="KW-0808">Transferase</keyword>
<dbReference type="HAMAP" id="MF_00974">
    <property type="entry name" value="DNA_primase_DnaG"/>
    <property type="match status" value="1"/>
</dbReference>
<feature type="domain" description="Toprim" evidence="16">
    <location>
        <begin position="255"/>
        <end position="332"/>
    </location>
</feature>